<evidence type="ECO:0000256" key="1">
    <source>
        <dbReference type="ARBA" id="ARBA00022737"/>
    </source>
</evidence>
<dbReference type="PANTHER" id="PTHR19961">
    <property type="entry name" value="FIMBRIN/PLASTIN"/>
    <property type="match status" value="1"/>
</dbReference>
<dbReference type="PANTHER" id="PTHR19961:SF18">
    <property type="entry name" value="FI19014P1"/>
    <property type="match status" value="1"/>
</dbReference>
<reference evidence="6" key="1">
    <citation type="submission" date="2023-01" db="EMBL/GenBank/DDBJ databases">
        <title>Genome assembly of the deep-sea coral Lophelia pertusa.</title>
        <authorList>
            <person name="Herrera S."/>
            <person name="Cordes E."/>
        </authorList>
    </citation>
    <scope>NUCLEOTIDE SEQUENCE</scope>
    <source>
        <strain evidence="6">USNM1676648</strain>
        <tissue evidence="6">Polyp</tissue>
    </source>
</reference>
<dbReference type="GO" id="GO:0032432">
    <property type="term" value="C:actin filament bundle"/>
    <property type="evidence" value="ECO:0007669"/>
    <property type="project" value="TreeGrafter"/>
</dbReference>
<dbReference type="InterPro" id="IPR011992">
    <property type="entry name" value="EF-hand-dom_pair"/>
</dbReference>
<dbReference type="AlphaFoldDB" id="A0A9X0D9Y3"/>
<dbReference type="GO" id="GO:0051015">
    <property type="term" value="F:actin filament binding"/>
    <property type="evidence" value="ECO:0007669"/>
    <property type="project" value="InterPro"/>
</dbReference>
<dbReference type="InterPro" id="IPR018247">
    <property type="entry name" value="EF_Hand_1_Ca_BS"/>
</dbReference>
<organism evidence="6 7">
    <name type="scientific">Desmophyllum pertusum</name>
    <dbReference type="NCBI Taxonomy" id="174260"/>
    <lineage>
        <taxon>Eukaryota</taxon>
        <taxon>Metazoa</taxon>
        <taxon>Cnidaria</taxon>
        <taxon>Anthozoa</taxon>
        <taxon>Hexacorallia</taxon>
        <taxon>Scleractinia</taxon>
        <taxon>Caryophylliina</taxon>
        <taxon>Caryophylliidae</taxon>
        <taxon>Desmophyllum</taxon>
    </lineage>
</organism>
<dbReference type="Pfam" id="PF00307">
    <property type="entry name" value="CH"/>
    <property type="match status" value="1"/>
</dbReference>
<evidence type="ECO:0000256" key="3">
    <source>
        <dbReference type="ARBA" id="ARBA00023203"/>
    </source>
</evidence>
<dbReference type="Pfam" id="PF13499">
    <property type="entry name" value="EF-hand_7"/>
    <property type="match status" value="1"/>
</dbReference>
<proteinExistence type="predicted"/>
<keyword evidence="1" id="KW-0677">Repeat</keyword>
<dbReference type="GO" id="GO:0051639">
    <property type="term" value="P:actin filament network formation"/>
    <property type="evidence" value="ECO:0007669"/>
    <property type="project" value="TreeGrafter"/>
</dbReference>
<dbReference type="CDD" id="cd00051">
    <property type="entry name" value="EFh"/>
    <property type="match status" value="1"/>
</dbReference>
<dbReference type="Proteomes" id="UP001163046">
    <property type="component" value="Unassembled WGS sequence"/>
</dbReference>
<evidence type="ECO:0000256" key="2">
    <source>
        <dbReference type="ARBA" id="ARBA00022837"/>
    </source>
</evidence>
<dbReference type="SUPFAM" id="SSF47576">
    <property type="entry name" value="Calponin-homology domain, CH-domain"/>
    <property type="match status" value="1"/>
</dbReference>
<evidence type="ECO:0000313" key="6">
    <source>
        <dbReference type="EMBL" id="KAJ7392220.1"/>
    </source>
</evidence>
<feature type="domain" description="EF-hand" evidence="5">
    <location>
        <begin position="49"/>
        <end position="80"/>
    </location>
</feature>
<dbReference type="OrthoDB" id="10069198at2759"/>
<sequence length="187" mass="21290">MADSDIPKDRLAELEVCYKEYDLDGNGRLKLEELGDLMKDLGEEMPSYKLREIAEEFDTNKNGIIEFNEFLEIYKKHSKKFLDNGMLKKQLKKPKQKVQSSGGTSESSSTDTKHSYSEEERVAFVNWINTALQEDADVKAYLPIDPATSEIFEKIRKDGIILCKMINLSVADTIDERAINKPESGKS</sequence>
<dbReference type="InterPro" id="IPR001715">
    <property type="entry name" value="CH_dom"/>
</dbReference>
<protein>
    <submittedName>
        <fullName evidence="6">Plastin-3</fullName>
    </submittedName>
</protein>
<dbReference type="Gene3D" id="1.10.418.10">
    <property type="entry name" value="Calponin-like domain"/>
    <property type="match status" value="1"/>
</dbReference>
<feature type="domain" description="EF-hand" evidence="5">
    <location>
        <begin position="9"/>
        <end position="44"/>
    </location>
</feature>
<dbReference type="GO" id="GO:0005737">
    <property type="term" value="C:cytoplasm"/>
    <property type="evidence" value="ECO:0007669"/>
    <property type="project" value="TreeGrafter"/>
</dbReference>
<dbReference type="PROSITE" id="PS50222">
    <property type="entry name" value="EF_HAND_2"/>
    <property type="match status" value="2"/>
</dbReference>
<accession>A0A9X0D9Y3</accession>
<keyword evidence="7" id="KW-1185">Reference proteome</keyword>
<dbReference type="GO" id="GO:0051017">
    <property type="term" value="P:actin filament bundle assembly"/>
    <property type="evidence" value="ECO:0007669"/>
    <property type="project" value="InterPro"/>
</dbReference>
<dbReference type="SUPFAM" id="SSF47473">
    <property type="entry name" value="EF-hand"/>
    <property type="match status" value="1"/>
</dbReference>
<feature type="region of interest" description="Disordered" evidence="4">
    <location>
        <begin position="90"/>
        <end position="115"/>
    </location>
</feature>
<dbReference type="GO" id="GO:0005884">
    <property type="term" value="C:actin filament"/>
    <property type="evidence" value="ECO:0007669"/>
    <property type="project" value="TreeGrafter"/>
</dbReference>
<dbReference type="GO" id="GO:0005509">
    <property type="term" value="F:calcium ion binding"/>
    <property type="evidence" value="ECO:0007669"/>
    <property type="project" value="InterPro"/>
</dbReference>
<evidence type="ECO:0000313" key="7">
    <source>
        <dbReference type="Proteomes" id="UP001163046"/>
    </source>
</evidence>
<evidence type="ECO:0000256" key="4">
    <source>
        <dbReference type="SAM" id="MobiDB-lite"/>
    </source>
</evidence>
<name>A0A9X0D9Y3_9CNID</name>
<evidence type="ECO:0000259" key="5">
    <source>
        <dbReference type="PROSITE" id="PS50222"/>
    </source>
</evidence>
<dbReference type="InterPro" id="IPR039959">
    <property type="entry name" value="Fimbrin/Plastin"/>
</dbReference>
<gene>
    <name evidence="6" type="primary">PLS3_2</name>
    <name evidence="6" type="ORF">OS493_013596</name>
</gene>
<comment type="caution">
    <text evidence="6">The sequence shown here is derived from an EMBL/GenBank/DDBJ whole genome shotgun (WGS) entry which is preliminary data.</text>
</comment>
<keyword evidence="3" id="KW-0009">Actin-binding</keyword>
<dbReference type="SMART" id="SM00054">
    <property type="entry name" value="EFh"/>
    <property type="match status" value="2"/>
</dbReference>
<dbReference type="InterPro" id="IPR002048">
    <property type="entry name" value="EF_hand_dom"/>
</dbReference>
<feature type="compositionally biased region" description="Low complexity" evidence="4">
    <location>
        <begin position="100"/>
        <end position="110"/>
    </location>
</feature>
<keyword evidence="2" id="KW-0106">Calcium</keyword>
<dbReference type="PROSITE" id="PS00018">
    <property type="entry name" value="EF_HAND_1"/>
    <property type="match status" value="1"/>
</dbReference>
<dbReference type="InterPro" id="IPR036872">
    <property type="entry name" value="CH_dom_sf"/>
</dbReference>
<dbReference type="Gene3D" id="1.10.238.10">
    <property type="entry name" value="EF-hand"/>
    <property type="match status" value="1"/>
</dbReference>
<dbReference type="EMBL" id="MU825402">
    <property type="protein sequence ID" value="KAJ7392220.1"/>
    <property type="molecule type" value="Genomic_DNA"/>
</dbReference>